<keyword evidence="7 11" id="KW-0274">FAD</keyword>
<dbReference type="InterPro" id="IPR003374">
    <property type="entry name" value="ApbE-like_sf"/>
</dbReference>
<proteinExistence type="inferred from homology"/>
<evidence type="ECO:0000256" key="2">
    <source>
        <dbReference type="ARBA" id="ARBA00011955"/>
    </source>
</evidence>
<dbReference type="EC" id="2.7.1.180" evidence="2 11"/>
<keyword evidence="13" id="KW-1185">Reference proteome</keyword>
<comment type="catalytic activity">
    <reaction evidence="10 11">
        <text>L-threonyl-[protein] + FAD = FMN-L-threonyl-[protein] + AMP + H(+)</text>
        <dbReference type="Rhea" id="RHEA:36847"/>
        <dbReference type="Rhea" id="RHEA-COMP:11060"/>
        <dbReference type="Rhea" id="RHEA-COMP:11061"/>
        <dbReference type="ChEBI" id="CHEBI:15378"/>
        <dbReference type="ChEBI" id="CHEBI:30013"/>
        <dbReference type="ChEBI" id="CHEBI:57692"/>
        <dbReference type="ChEBI" id="CHEBI:74257"/>
        <dbReference type="ChEBI" id="CHEBI:456215"/>
        <dbReference type="EC" id="2.7.1.180"/>
    </reaction>
</comment>
<keyword evidence="6 11" id="KW-0479">Metal-binding</keyword>
<evidence type="ECO:0000256" key="4">
    <source>
        <dbReference type="ARBA" id="ARBA00022630"/>
    </source>
</evidence>
<organism evidence="12 13">
    <name type="scientific">Flagellimonas spongiicola</name>
    <dbReference type="NCBI Taxonomy" id="2942208"/>
    <lineage>
        <taxon>Bacteria</taxon>
        <taxon>Pseudomonadati</taxon>
        <taxon>Bacteroidota</taxon>
        <taxon>Flavobacteriia</taxon>
        <taxon>Flavobacteriales</taxon>
        <taxon>Flavobacteriaceae</taxon>
        <taxon>Flagellimonas</taxon>
    </lineage>
</organism>
<comment type="similarity">
    <text evidence="11">Belongs to the ApbE family.</text>
</comment>
<evidence type="ECO:0000256" key="7">
    <source>
        <dbReference type="ARBA" id="ARBA00022827"/>
    </source>
</evidence>
<evidence type="ECO:0000256" key="5">
    <source>
        <dbReference type="ARBA" id="ARBA00022679"/>
    </source>
</evidence>
<sequence length="300" mass="33261">MGCTFELGLVLNDAVQAEKLLDEGVAEIQRIEGLLSEFKEDSAIGKINANAGIEEIEVNSEVIELLKRAIQISHLAKGYFDITMGPLKQLYRFKNKAFELPKESDIKPMLEMVGFQNLQLNEDQHTAYLRKKGMRISLAAIGKGYAADKVRDKWRSAGIQNGYIDASGDLTAFGQDENCNDWRIGIANPDNRKQSLFYIPLNNAAVATSGDYEQHFVHKGKRYSHTVNPKTGLPVTGIKSVSIFSPSAELSDALATAVYTMGMPKGVTFLNQLPQTHGIFIDDENKVTFTKQLQYEAIPV</sequence>
<name>A0ABT0PP54_9FLAO</name>
<evidence type="ECO:0000256" key="1">
    <source>
        <dbReference type="ARBA" id="ARBA00001946"/>
    </source>
</evidence>
<dbReference type="EMBL" id="JAMFMA010000001">
    <property type="protein sequence ID" value="MCL6273150.1"/>
    <property type="molecule type" value="Genomic_DNA"/>
</dbReference>
<evidence type="ECO:0000313" key="12">
    <source>
        <dbReference type="EMBL" id="MCL6273150.1"/>
    </source>
</evidence>
<dbReference type="PANTHER" id="PTHR30040:SF2">
    <property type="entry name" value="FAD:PROTEIN FMN TRANSFERASE"/>
    <property type="match status" value="1"/>
</dbReference>
<dbReference type="RefSeq" id="WP_249656325.1">
    <property type="nucleotide sequence ID" value="NZ_JAMFMA010000001.1"/>
</dbReference>
<keyword evidence="4 11" id="KW-0285">Flavoprotein</keyword>
<dbReference type="Proteomes" id="UP001203607">
    <property type="component" value="Unassembled WGS sequence"/>
</dbReference>
<evidence type="ECO:0000256" key="3">
    <source>
        <dbReference type="ARBA" id="ARBA00016337"/>
    </source>
</evidence>
<dbReference type="GO" id="GO:0016740">
    <property type="term" value="F:transferase activity"/>
    <property type="evidence" value="ECO:0007669"/>
    <property type="project" value="UniProtKB-KW"/>
</dbReference>
<dbReference type="PIRSF" id="PIRSF006268">
    <property type="entry name" value="ApbE"/>
    <property type="match status" value="1"/>
</dbReference>
<comment type="cofactor">
    <cofactor evidence="1">
        <name>Mg(2+)</name>
        <dbReference type="ChEBI" id="CHEBI:18420"/>
    </cofactor>
</comment>
<keyword evidence="5 11" id="KW-0808">Transferase</keyword>
<evidence type="ECO:0000256" key="8">
    <source>
        <dbReference type="ARBA" id="ARBA00022842"/>
    </source>
</evidence>
<protein>
    <recommendedName>
        <fullName evidence="3 11">FAD:protein FMN transferase</fullName>
        <ecNumber evidence="2 11">2.7.1.180</ecNumber>
    </recommendedName>
    <alternativeName>
        <fullName evidence="9 11">Flavin transferase</fullName>
    </alternativeName>
</protein>
<evidence type="ECO:0000256" key="9">
    <source>
        <dbReference type="ARBA" id="ARBA00031306"/>
    </source>
</evidence>
<keyword evidence="8 11" id="KW-0460">Magnesium</keyword>
<dbReference type="InterPro" id="IPR024932">
    <property type="entry name" value="ApbE"/>
</dbReference>
<evidence type="ECO:0000313" key="13">
    <source>
        <dbReference type="Proteomes" id="UP001203607"/>
    </source>
</evidence>
<accession>A0ABT0PP54</accession>
<dbReference type="PANTHER" id="PTHR30040">
    <property type="entry name" value="THIAMINE BIOSYNTHESIS LIPOPROTEIN APBE"/>
    <property type="match status" value="1"/>
</dbReference>
<evidence type="ECO:0000256" key="11">
    <source>
        <dbReference type="PIRNR" id="PIRNR006268"/>
    </source>
</evidence>
<dbReference type="Pfam" id="PF02424">
    <property type="entry name" value="ApbE"/>
    <property type="match status" value="1"/>
</dbReference>
<evidence type="ECO:0000256" key="10">
    <source>
        <dbReference type="ARBA" id="ARBA00048540"/>
    </source>
</evidence>
<reference evidence="12 13" key="1">
    <citation type="submission" date="2022-05" db="EMBL/GenBank/DDBJ databases">
        <authorList>
            <person name="Park J.-S."/>
        </authorList>
    </citation>
    <scope>NUCLEOTIDE SEQUENCE [LARGE SCALE GENOMIC DNA]</scope>
    <source>
        <strain evidence="12 13">2012CJ35-5</strain>
    </source>
</reference>
<gene>
    <name evidence="12" type="ORF">M3P19_03970</name>
</gene>
<dbReference type="SUPFAM" id="SSF143631">
    <property type="entry name" value="ApbE-like"/>
    <property type="match status" value="1"/>
</dbReference>
<evidence type="ECO:0000256" key="6">
    <source>
        <dbReference type="ARBA" id="ARBA00022723"/>
    </source>
</evidence>
<dbReference type="Gene3D" id="3.10.520.10">
    <property type="entry name" value="ApbE-like domains"/>
    <property type="match status" value="1"/>
</dbReference>
<comment type="caution">
    <text evidence="12">The sequence shown here is derived from an EMBL/GenBank/DDBJ whole genome shotgun (WGS) entry which is preliminary data.</text>
</comment>